<evidence type="ECO:0000256" key="3">
    <source>
        <dbReference type="ARBA" id="ARBA00023001"/>
    </source>
</evidence>
<keyword evidence="2" id="KW-0677">Repeat</keyword>
<dbReference type="InterPro" id="IPR013783">
    <property type="entry name" value="Ig-like_fold"/>
</dbReference>
<dbReference type="InterPro" id="IPR001119">
    <property type="entry name" value="SLH_dom"/>
</dbReference>
<dbReference type="eggNOG" id="COG4733">
    <property type="taxonomic scope" value="Bacteria"/>
</dbReference>
<dbReference type="CDD" id="cd02850">
    <property type="entry name" value="E_set_Cellulase_N"/>
    <property type="match status" value="1"/>
</dbReference>
<dbReference type="Pfam" id="PF00395">
    <property type="entry name" value="SLH"/>
    <property type="match status" value="2"/>
</dbReference>
<dbReference type="InterPro" id="IPR014756">
    <property type="entry name" value="Ig_E-set"/>
</dbReference>
<gene>
    <name evidence="8" type="ORF">BACCAP_04454</name>
</gene>
<keyword evidence="4" id="KW-0326">Glycosidase</keyword>
<dbReference type="CDD" id="cd08994">
    <property type="entry name" value="GH43_62_32_68_117_130-like"/>
    <property type="match status" value="1"/>
</dbReference>
<feature type="signal peptide" evidence="5">
    <location>
        <begin position="1"/>
        <end position="26"/>
    </location>
</feature>
<dbReference type="Proteomes" id="UP000003639">
    <property type="component" value="Unassembled WGS sequence"/>
</dbReference>
<comment type="similarity">
    <text evidence="1">Belongs to the glycosyl hydrolase 9 (cellulase E) family.</text>
</comment>
<accession>A6P1T2</accession>
<evidence type="ECO:0000256" key="1">
    <source>
        <dbReference type="ARBA" id="ARBA00007072"/>
    </source>
</evidence>
<dbReference type="InterPro" id="IPR003343">
    <property type="entry name" value="Big_2"/>
</dbReference>
<dbReference type="PROSITE" id="PS50022">
    <property type="entry name" value="FA58C_3"/>
    <property type="match status" value="1"/>
</dbReference>
<feature type="chain" id="PRO_5002700466" description="Bacterial group 2 Ig-like protein" evidence="5">
    <location>
        <begin position="27"/>
        <end position="2346"/>
    </location>
</feature>
<name>A6P1T2_9FIRM</name>
<dbReference type="GO" id="GO:0030245">
    <property type="term" value="P:cellulose catabolic process"/>
    <property type="evidence" value="ECO:0007669"/>
    <property type="project" value="UniProtKB-KW"/>
</dbReference>
<dbReference type="Gene3D" id="2.60.120.260">
    <property type="entry name" value="Galactose-binding domain-like"/>
    <property type="match status" value="1"/>
</dbReference>
<dbReference type="InterPro" id="IPR008979">
    <property type="entry name" value="Galactose-bd-like_sf"/>
</dbReference>
<dbReference type="Pfam" id="PF25275">
    <property type="entry name" value="Golvesin_C"/>
    <property type="match status" value="1"/>
</dbReference>
<dbReference type="Gene3D" id="1.20.1270.90">
    <property type="entry name" value="AF1782-like"/>
    <property type="match status" value="1"/>
</dbReference>
<dbReference type="SUPFAM" id="SSF81296">
    <property type="entry name" value="E set domains"/>
    <property type="match status" value="1"/>
</dbReference>
<reference evidence="8 9" key="1">
    <citation type="submission" date="2007-04" db="EMBL/GenBank/DDBJ databases">
        <authorList>
            <person name="Fulton L."/>
            <person name="Clifton S."/>
            <person name="Fulton B."/>
            <person name="Xu J."/>
            <person name="Minx P."/>
            <person name="Pepin K.H."/>
            <person name="Johnson M."/>
            <person name="Thiruvilangam P."/>
            <person name="Bhonagiri V."/>
            <person name="Nash W.E."/>
            <person name="Mardis E.R."/>
            <person name="Wilson R.K."/>
        </authorList>
    </citation>
    <scope>NUCLEOTIDE SEQUENCE [LARGE SCALE GENOMIC DNA]</scope>
    <source>
        <strain evidence="8 9">ATCC 29799</strain>
    </source>
</reference>
<dbReference type="InterPro" id="IPR000421">
    <property type="entry name" value="FA58C"/>
</dbReference>
<dbReference type="eggNOG" id="COG1621">
    <property type="taxonomic scope" value="Bacteria"/>
</dbReference>
<dbReference type="Pfam" id="PF18998">
    <property type="entry name" value="Flg_new_2"/>
    <property type="match status" value="1"/>
</dbReference>
<feature type="domain" description="F5/8 type C" evidence="6">
    <location>
        <begin position="1948"/>
        <end position="2093"/>
    </location>
</feature>
<dbReference type="SUPFAM" id="SSF75005">
    <property type="entry name" value="Arabinanase/levansucrase/invertase"/>
    <property type="match status" value="1"/>
</dbReference>
<dbReference type="InterPro" id="IPR044060">
    <property type="entry name" value="Bacterial_rp_domain"/>
</dbReference>
<feature type="domain" description="SLH" evidence="7">
    <location>
        <begin position="2286"/>
        <end position="2346"/>
    </location>
</feature>
<dbReference type="SUPFAM" id="SSF49373">
    <property type="entry name" value="Invasin/intimin cell-adhesion fragments"/>
    <property type="match status" value="1"/>
</dbReference>
<keyword evidence="4" id="KW-0378">Hydrolase</keyword>
<dbReference type="InterPro" id="IPR023296">
    <property type="entry name" value="Glyco_hydro_beta-prop_sf"/>
</dbReference>
<evidence type="ECO:0000313" key="8">
    <source>
        <dbReference type="EMBL" id="EDM97974.1"/>
    </source>
</evidence>
<dbReference type="EMBL" id="AAXG02000047">
    <property type="protein sequence ID" value="EDM97974.1"/>
    <property type="molecule type" value="Genomic_DNA"/>
</dbReference>
<dbReference type="Gene3D" id="2.60.40.1080">
    <property type="match status" value="2"/>
</dbReference>
<dbReference type="Gene3D" id="2.60.40.10">
    <property type="entry name" value="Immunoglobulins"/>
    <property type="match status" value="1"/>
</dbReference>
<evidence type="ECO:0000259" key="6">
    <source>
        <dbReference type="PROSITE" id="PS50022"/>
    </source>
</evidence>
<organism evidence="8 9">
    <name type="scientific">Pseudoflavonifractor capillosus ATCC 29799</name>
    <dbReference type="NCBI Taxonomy" id="411467"/>
    <lineage>
        <taxon>Bacteria</taxon>
        <taxon>Bacillati</taxon>
        <taxon>Bacillota</taxon>
        <taxon>Clostridia</taxon>
        <taxon>Eubacteriales</taxon>
        <taxon>Oscillospiraceae</taxon>
        <taxon>Pseudoflavonifractor</taxon>
    </lineage>
</organism>
<sequence length="2346" mass="252798">MKRRTIISLLLVLAMLTGLFPTAALAAGSGTIYEGESLAVTTTGTWDIAGSRATGDAECSAGAFYFLQASNYGMDPEGIENNSAAFSLGDVAAGTYQVYVHTKDNADRGIYRLSANGTDLGTLDMYQAKEDYVGEYGSYVEHDLGTLTHEGGELTITAALTGQNENATGKYGMVVDYFRLVKEGGEVDPPEPEDPGTIHMSFDKESFTGEGITMSDGWVESGLNGSTADIGSVYCGTVGEYVRFQPTEMEAGWYEVFFWNIANGQSTMKMTASITANGGEETVKPAAVTADGWTSLGAFYFAGTGDESLTLTITTPGSHSRVADVKFVKTEDPGYETVIWNNEDGLFSASGTWTDADALGQDGTAVKRTEDATAMATWADYPPKTGNFGLYYWNPAAQDGETRAPLRFSVSSQDGNWRFSLDPNENQGSWVKLGTVAATDGTALSITMSLTGDGTAYADAIKIVETNASPDDVYTPGAGGNTDPAVIVNQLGYDIGRSKRATAANIAGGTPFQVINAETKEVAYTGTVEAAYGGEGDSAVNGGIIDFTDLEPDETTSYYITCAGADSYVFEIGKNLMYQSTVQQALQFMEETRQDYRVGASTGYGWRDSHQFSFELNSLVLQYMANPAAYDNLTGGISDADQCVYPEQRTQGEDEPDIVWLIKFGAMRYYDWGVNQNVQPHILIKEQLAYFLYVYPYISKWVDREFYENVRDYTIAQWGVNSCNKQWYPVSNTNHDLYALQMAFGGLKGSQPPGHSIIPNLMMYEVALRDGLGEDVAQKFFDAAYINCEYLVSDDFDITDPYYNKGQRMSEHVTMEALAYFLELYPDQAPAGLLDTITQWAEANVARTDNLWDIRMAVAPSDLDKGYTFHTGGNAGKPVDQIYWTGAAYAIADGQNPAPKNEPGNQGGLQAIAYAASRVLEDEELKAELEIMGTAAIDDLFGRNPTGRAAFYDLTRDFAGGDLGWWTQPTGGYGDLHQCTAVIDANAPESCYPYAPENYNTGYTEGWVAYNTAWNESLAYSSADATDLSVSKTSGKSGEEITITLDAPLNLDDAVVETGYVWVTDASGNAQQVAVTENAAAGTAFTGTYTLSNSTPYITVSYGIGLFEQSVQVTVEDFQYVDVESVTVTGGRDLAVGEKLQLTAEVKPDNATIKDVTWTSSDDTVLTVSASGLVTALKEGTATITATGFGDVKGTCSITVTAAAPASLTVETPETLSIFDGTGSARVTSVVYTDGTAVTENLPAAVFASDNEAVLTVSADGTLIPVAAGQAIITATAEVDGRTVTGSVVVEVTAEKEWDLLDLSESGKVSASGGASVTVVQDTSLKVDRLKLVGGQQGGTVSMSLGEMPEGTYEITLNSKFYSSYGSWSFEVNGQDVGETIDFNDAEKNGSYYDVTLGEITLESAGDVTFSFVSGNGKDLVPVSLTLEKVEPPIPREVEITSVNRDGETVTVTGTSVNLEDLKVEVIVDGDLEQRYVAETLDEAGNWQCVFTLPADGTYVIQASIRDYSDFSQIIQTVPDDNYFEVEGREVWGATVTEGPDGLYYMIFSTWHNTQGFSNDWAIYSELGYAVSTSPDGPFVYQGLALDANYTNTTNTEPVYWEGVGTLEVFHNPTLMHSEKDGKYYLYFMGTNATEGGFTYAYGRNHQRIGVAVADTPAGPWTVYDKPVIDVREGMFDSLLTSNPSVTEVKNPDGTYTYYTVYKGVSSPTGKPLDGNDIVVSGCGYSDSPYGPFTRSEEAIMQNPTDGWSVEDCFLWSSNGKFYALAKDFKNYFTGVTGYPYSYALFESSDGMTDWAVSDNALAFVTEIPWESGAQKVTNLERAQVYLEDGIPFLLCCATTKDGQSPYSGHAPYNVQIPLLGVVLAEDSESLTVTGLGDGAVDKTELEEEIAQAEQADENLYTEEDWAELQSSLAAARRIADDPSATEEDVAFYMAELEEKLENQMDPSEIPSNIVLNKPAEGTNTYTHSAAGDPVSGYEADKAVDGDTSTRWATQEPYTESVLTVDLQGTYRIDNFSITQYKGGQDGMNSRIKTYALEYFDGSEWKTFASGTADSTVNEGTLDQPVYGEKVRLVLGDDSSLAPSILEFEVYGVAYEEDSTVPVYQIKTEAEHGTVKANPSWAWAGQKVQLTIQPDVGYTVDSVTVTDSNDKDVAVSGNTFTMPNGSVTVYVTFKAEEMEPLFPDVPADAWYSEAVAWAAEQGVMQGVSGGLFDPDGAVTRATVWTVLARMAGEETDGGESWYAKAQAWAVAEGISDGTNPEGTITREQLAAMLYRYSGSPETEADLSGYPDSGDVSGWAADAMAWAVETGLITGGDGGKLLPGAGTDRAQLATILMRFASLDAQTR</sequence>
<keyword evidence="5" id="KW-0732">Signal</keyword>
<keyword evidence="3" id="KW-0119">Carbohydrate metabolism</keyword>
<dbReference type="InterPro" id="IPR008964">
    <property type="entry name" value="Invasin/intimin_cell_adhesion"/>
</dbReference>
<reference evidence="8 9" key="2">
    <citation type="submission" date="2007-06" db="EMBL/GenBank/DDBJ databases">
        <title>Draft genome sequence of Pseudoflavonifractor capillosus ATCC 29799.</title>
        <authorList>
            <person name="Sudarsanam P."/>
            <person name="Ley R."/>
            <person name="Guruge J."/>
            <person name="Turnbaugh P.J."/>
            <person name="Mahowald M."/>
            <person name="Liep D."/>
            <person name="Gordon J."/>
        </authorList>
    </citation>
    <scope>NUCLEOTIDE SEQUENCE [LARGE SCALE GENOMIC DNA]</scope>
    <source>
        <strain evidence="8 9">ATCC 29799</strain>
    </source>
</reference>
<evidence type="ECO:0000259" key="7">
    <source>
        <dbReference type="PROSITE" id="PS51272"/>
    </source>
</evidence>
<evidence type="ECO:0008006" key="10">
    <source>
        <dbReference type="Google" id="ProtNLM"/>
    </source>
</evidence>
<evidence type="ECO:0000256" key="2">
    <source>
        <dbReference type="ARBA" id="ARBA00022737"/>
    </source>
</evidence>
<dbReference type="PROSITE" id="PS51272">
    <property type="entry name" value="SLH"/>
    <property type="match status" value="2"/>
</dbReference>
<keyword evidence="3" id="KW-0136">Cellulose degradation</keyword>
<feature type="domain" description="SLH" evidence="7">
    <location>
        <begin position="2178"/>
        <end position="2241"/>
    </location>
</feature>
<evidence type="ECO:0000256" key="4">
    <source>
        <dbReference type="ARBA" id="ARBA00023295"/>
    </source>
</evidence>
<dbReference type="Pfam" id="PF00754">
    <property type="entry name" value="F5_F8_type_C"/>
    <property type="match status" value="1"/>
</dbReference>
<dbReference type="RefSeq" id="WP_006574925.1">
    <property type="nucleotide sequence ID" value="NZ_AAXG02000047.1"/>
</dbReference>
<dbReference type="SMART" id="SM00635">
    <property type="entry name" value="BID_2"/>
    <property type="match status" value="1"/>
</dbReference>
<evidence type="ECO:0000313" key="9">
    <source>
        <dbReference type="Proteomes" id="UP000003639"/>
    </source>
</evidence>
<keyword evidence="9" id="KW-1185">Reference proteome</keyword>
<dbReference type="Pfam" id="PF02368">
    <property type="entry name" value="Big_2"/>
    <property type="match status" value="1"/>
</dbReference>
<dbReference type="InterPro" id="IPR004197">
    <property type="entry name" value="Cellulase_Ig-like"/>
</dbReference>
<dbReference type="InterPro" id="IPR033803">
    <property type="entry name" value="CBD-like_Golvesin-Xly"/>
</dbReference>
<evidence type="ECO:0000256" key="5">
    <source>
        <dbReference type="SAM" id="SignalP"/>
    </source>
</evidence>
<dbReference type="OrthoDB" id="9801455at2"/>
<proteinExistence type="inferred from homology"/>
<dbReference type="eggNOG" id="COG5492">
    <property type="taxonomic scope" value="Bacteria"/>
</dbReference>
<dbReference type="GO" id="GO:0008810">
    <property type="term" value="F:cellulase activity"/>
    <property type="evidence" value="ECO:0007669"/>
    <property type="project" value="InterPro"/>
</dbReference>
<keyword evidence="3" id="KW-0624">Polysaccharide degradation</keyword>
<dbReference type="Pfam" id="PF02927">
    <property type="entry name" value="CelD_N"/>
    <property type="match status" value="1"/>
</dbReference>
<protein>
    <recommendedName>
        <fullName evidence="10">Bacterial group 2 Ig-like protein</fullName>
    </recommendedName>
</protein>
<comment type="caution">
    <text evidence="8">The sequence shown here is derived from an EMBL/GenBank/DDBJ whole genome shotgun (WGS) entry which is preliminary data.</text>
</comment>
<dbReference type="SUPFAM" id="SSF49785">
    <property type="entry name" value="Galactose-binding domain-like"/>
    <property type="match status" value="1"/>
</dbReference>
<dbReference type="Gene3D" id="2.115.10.20">
    <property type="entry name" value="Glycosyl hydrolase domain, family 43"/>
    <property type="match status" value="2"/>
</dbReference>
<dbReference type="STRING" id="411467.BACCAP_04454"/>